<evidence type="ECO:0000313" key="2">
    <source>
        <dbReference type="EMBL" id="EFO94574.1"/>
    </source>
</evidence>
<feature type="domain" description="F-box" evidence="1">
    <location>
        <begin position="4"/>
        <end position="51"/>
    </location>
</feature>
<dbReference type="InterPro" id="IPR053222">
    <property type="entry name" value="Zygotic_Embryogenesis-Asso"/>
</dbReference>
<dbReference type="PANTHER" id="PTHR22899:SF0">
    <property type="entry name" value="F-BOX ASSOCIATED DOMAIN-CONTAINING PROTEIN-RELATED"/>
    <property type="match status" value="1"/>
</dbReference>
<sequence length="323" mass="37527">MEPIFPILKLPKNVIVHVLEGIDFTQLLIFSLISLKTKQLVTSLGIEARDVDIGINRKISINVHSTKSYSSLNFYDELSDQNELSLVDINIPVAATFEYLYTRIQSPTPLLSFNNWLNHIRTIFSYTKPLNVYFREGCERFEVQSLKNALGNINTLFLTGLPDDSSRKILKNFNAPSELFLYRNPFEDTCHIQQILISNCEILRFVDEYSLDDMLLINSEKVKFYRSATQKQFNQFLKHWIRGSNPRLRRMSLLITGLVDGEVYLKGIRCMRMSKAAKREIRRKHNLSDFLHMIQIKRKDGTAAVVASEKSDDMHYVRFIVLH</sequence>
<dbReference type="InParanoid" id="E3NEC0"/>
<dbReference type="EMBL" id="DS268620">
    <property type="protein sequence ID" value="EFO94574.1"/>
    <property type="molecule type" value="Genomic_DNA"/>
</dbReference>
<dbReference type="GeneID" id="9810555"/>
<proteinExistence type="predicted"/>
<dbReference type="PANTHER" id="PTHR22899">
    <property type="entry name" value="CYCLIN-RELATED F-BOX FAMILY"/>
    <property type="match status" value="1"/>
</dbReference>
<organism evidence="3">
    <name type="scientific">Caenorhabditis remanei</name>
    <name type="common">Caenorhabditis vulgaris</name>
    <dbReference type="NCBI Taxonomy" id="31234"/>
    <lineage>
        <taxon>Eukaryota</taxon>
        <taxon>Metazoa</taxon>
        <taxon>Ecdysozoa</taxon>
        <taxon>Nematoda</taxon>
        <taxon>Chromadorea</taxon>
        <taxon>Rhabditida</taxon>
        <taxon>Rhabditina</taxon>
        <taxon>Rhabditomorpha</taxon>
        <taxon>Rhabditoidea</taxon>
        <taxon>Rhabditidae</taxon>
        <taxon>Peloderinae</taxon>
        <taxon>Caenorhabditis</taxon>
    </lineage>
</organism>
<dbReference type="InterPro" id="IPR001810">
    <property type="entry name" value="F-box_dom"/>
</dbReference>
<dbReference type="HOGENOM" id="CLU_028840_1_0_1"/>
<dbReference type="AlphaFoldDB" id="E3NEC0"/>
<accession>E3NEC0</accession>
<dbReference type="OrthoDB" id="1107553at2759"/>
<protein>
    <recommendedName>
        <fullName evidence="1">F-box domain-containing protein</fullName>
    </recommendedName>
</protein>
<dbReference type="CTD" id="9810555"/>
<dbReference type="OMA" id="HIELICT"/>
<reference evidence="2" key="1">
    <citation type="submission" date="2007-07" db="EMBL/GenBank/DDBJ databases">
        <title>PCAP assembly of the Caenorhabditis remanei genome.</title>
        <authorList>
            <consortium name="The Caenorhabditis remanei Sequencing Consortium"/>
            <person name="Wilson R.K."/>
        </authorList>
    </citation>
    <scope>NUCLEOTIDE SEQUENCE [LARGE SCALE GENOMIC DNA]</scope>
    <source>
        <strain evidence="2">PB4641</strain>
    </source>
</reference>
<dbReference type="KEGG" id="crq:GCK72_008550"/>
<name>E3NEC0_CAERE</name>
<evidence type="ECO:0000313" key="3">
    <source>
        <dbReference type="Proteomes" id="UP000008281"/>
    </source>
</evidence>
<dbReference type="Proteomes" id="UP000008281">
    <property type="component" value="Unassembled WGS sequence"/>
</dbReference>
<keyword evidence="3" id="KW-1185">Reference proteome</keyword>
<dbReference type="Pfam" id="PF00646">
    <property type="entry name" value="F-box"/>
    <property type="match status" value="1"/>
</dbReference>
<gene>
    <name evidence="2" type="ORF">CRE_06099</name>
</gene>
<dbReference type="PROSITE" id="PS50181">
    <property type="entry name" value="FBOX"/>
    <property type="match status" value="1"/>
</dbReference>
<dbReference type="FunCoup" id="E3NEC0">
    <property type="interactions" value="1092"/>
</dbReference>
<dbReference type="Pfam" id="PF07735">
    <property type="entry name" value="FBA_2"/>
    <property type="match status" value="1"/>
</dbReference>
<dbReference type="RefSeq" id="XP_003093224.2">
    <property type="nucleotide sequence ID" value="XM_003093176.2"/>
</dbReference>
<dbReference type="InterPro" id="IPR012885">
    <property type="entry name" value="F-box_Sdz-33"/>
</dbReference>
<evidence type="ECO:0000259" key="1">
    <source>
        <dbReference type="PROSITE" id="PS50181"/>
    </source>
</evidence>